<dbReference type="EMBL" id="CM051394">
    <property type="protein sequence ID" value="KAJ4727128.1"/>
    <property type="molecule type" value="Genomic_DNA"/>
</dbReference>
<proteinExistence type="predicted"/>
<protein>
    <submittedName>
        <fullName evidence="1">Myeloid leukemia factor 1-like</fullName>
    </submittedName>
</protein>
<dbReference type="Proteomes" id="UP001164539">
    <property type="component" value="Chromosome 1"/>
</dbReference>
<organism evidence="1 2">
    <name type="scientific">Melia azedarach</name>
    <name type="common">Chinaberry tree</name>
    <dbReference type="NCBI Taxonomy" id="155640"/>
    <lineage>
        <taxon>Eukaryota</taxon>
        <taxon>Viridiplantae</taxon>
        <taxon>Streptophyta</taxon>
        <taxon>Embryophyta</taxon>
        <taxon>Tracheophyta</taxon>
        <taxon>Spermatophyta</taxon>
        <taxon>Magnoliopsida</taxon>
        <taxon>eudicotyledons</taxon>
        <taxon>Gunneridae</taxon>
        <taxon>Pentapetalae</taxon>
        <taxon>rosids</taxon>
        <taxon>malvids</taxon>
        <taxon>Sapindales</taxon>
        <taxon>Meliaceae</taxon>
        <taxon>Melia</taxon>
    </lineage>
</organism>
<gene>
    <name evidence="1" type="ORF">OWV82_000281</name>
</gene>
<keyword evidence="2" id="KW-1185">Reference proteome</keyword>
<comment type="caution">
    <text evidence="1">The sequence shown here is derived from an EMBL/GenBank/DDBJ whole genome shotgun (WGS) entry which is preliminary data.</text>
</comment>
<sequence>MQRERGDRNDLFDMGDRFSILGGSGSLGSPRIPSLFGGRDPFDDPFFTRPFGSSFTRSFGSMSKPCMFNQIASSSDKSQTSKSKGIVIEELNPDHEGDIEDKGSGDGEMCSESSKEPSVEHPDDDDDWKKKDVNYKNQHSKVKDTQQQARSFGFQTCKVTYGGVDGAYYTSTRTRRTGNDGVLLEESKEADKTTGQATHRISRGIHDRGHSYTRKLNSDGKVDTLQTLHNLNEDELAPFEEVWKENANKELPGWNDGFDMHRSAGSGCDDQNGRPTWRGWALPSSEQTRNAGMIPDNEDRSSANGGRTKKVVRINID</sequence>
<reference evidence="1 2" key="1">
    <citation type="journal article" date="2023" name="Science">
        <title>Complex scaffold remodeling in plant triterpene biosynthesis.</title>
        <authorList>
            <person name="De La Pena R."/>
            <person name="Hodgson H."/>
            <person name="Liu J.C."/>
            <person name="Stephenson M.J."/>
            <person name="Martin A.C."/>
            <person name="Owen C."/>
            <person name="Harkess A."/>
            <person name="Leebens-Mack J."/>
            <person name="Jimenez L.E."/>
            <person name="Osbourn A."/>
            <person name="Sattely E.S."/>
        </authorList>
    </citation>
    <scope>NUCLEOTIDE SEQUENCE [LARGE SCALE GENOMIC DNA]</scope>
    <source>
        <strain evidence="2">cv. JPN11</strain>
        <tissue evidence="1">Leaf</tissue>
    </source>
</reference>
<evidence type="ECO:0000313" key="2">
    <source>
        <dbReference type="Proteomes" id="UP001164539"/>
    </source>
</evidence>
<name>A0ACC1YUC3_MELAZ</name>
<accession>A0ACC1YUC3</accession>
<evidence type="ECO:0000313" key="1">
    <source>
        <dbReference type="EMBL" id="KAJ4727128.1"/>
    </source>
</evidence>